<evidence type="ECO:0000313" key="2">
    <source>
        <dbReference type="Proteomes" id="UP001341281"/>
    </source>
</evidence>
<protein>
    <submittedName>
        <fullName evidence="1">Uncharacterized protein</fullName>
    </submittedName>
</protein>
<keyword evidence="2" id="KW-1185">Reference proteome</keyword>
<proteinExistence type="predicted"/>
<gene>
    <name evidence="1" type="ORF">U9M48_033094</name>
</gene>
<evidence type="ECO:0000313" key="1">
    <source>
        <dbReference type="EMBL" id="WVZ86288.1"/>
    </source>
</evidence>
<reference evidence="1 2" key="1">
    <citation type="submission" date="2024-02" db="EMBL/GenBank/DDBJ databases">
        <title>High-quality chromosome-scale genome assembly of Pensacola bahiagrass (Paspalum notatum Flugge var. saurae).</title>
        <authorList>
            <person name="Vega J.M."/>
            <person name="Podio M."/>
            <person name="Orjuela J."/>
            <person name="Siena L.A."/>
            <person name="Pessino S.C."/>
            <person name="Combes M.C."/>
            <person name="Mariac C."/>
            <person name="Albertini E."/>
            <person name="Pupilli F."/>
            <person name="Ortiz J.P.A."/>
            <person name="Leblanc O."/>
        </authorList>
    </citation>
    <scope>NUCLEOTIDE SEQUENCE [LARGE SCALE GENOMIC DNA]</scope>
    <source>
        <strain evidence="1">R1</strain>
        <tissue evidence="1">Leaf</tissue>
    </source>
</reference>
<dbReference type="EMBL" id="CP144751">
    <property type="protein sequence ID" value="WVZ86288.1"/>
    <property type="molecule type" value="Genomic_DNA"/>
</dbReference>
<name>A0AAQ3U7B2_PASNO</name>
<dbReference type="Proteomes" id="UP001341281">
    <property type="component" value="Chromosome 07"/>
</dbReference>
<dbReference type="AlphaFoldDB" id="A0AAQ3U7B2"/>
<accession>A0AAQ3U7B2</accession>
<organism evidence="1 2">
    <name type="scientific">Paspalum notatum var. saurae</name>
    <dbReference type="NCBI Taxonomy" id="547442"/>
    <lineage>
        <taxon>Eukaryota</taxon>
        <taxon>Viridiplantae</taxon>
        <taxon>Streptophyta</taxon>
        <taxon>Embryophyta</taxon>
        <taxon>Tracheophyta</taxon>
        <taxon>Spermatophyta</taxon>
        <taxon>Magnoliopsida</taxon>
        <taxon>Liliopsida</taxon>
        <taxon>Poales</taxon>
        <taxon>Poaceae</taxon>
        <taxon>PACMAD clade</taxon>
        <taxon>Panicoideae</taxon>
        <taxon>Andropogonodae</taxon>
        <taxon>Paspaleae</taxon>
        <taxon>Paspalinae</taxon>
        <taxon>Paspalum</taxon>
    </lineage>
</organism>
<sequence>MILDRSALEPQRAFSAEVGEEARLQPAADNDLVEHLAGAPVVLVVVDQVAVGARHVLQRPAAPHRRRPPPAAAHHGAHVHLVEPHRAHLDCTATRSRTRATTAVHEINLVASSVAADRPTATMDVNATQQKRMAAVRLEPISLDRVSSARLPHKSQKRS</sequence>